<reference evidence="8" key="1">
    <citation type="submission" date="2020-10" db="EMBL/GenBank/DDBJ databases">
        <authorList>
            <person name="Gilroy R."/>
        </authorList>
    </citation>
    <scope>NUCLEOTIDE SEQUENCE</scope>
    <source>
        <strain evidence="8">10532</strain>
    </source>
</reference>
<dbReference type="InterPro" id="IPR005911">
    <property type="entry name" value="YhcC-like"/>
</dbReference>
<keyword evidence="3" id="KW-0949">S-adenosyl-L-methionine</keyword>
<comment type="caution">
    <text evidence="8">The sequence shown here is derived from an EMBL/GenBank/DDBJ whole genome shotgun (WGS) entry which is preliminary data.</text>
</comment>
<protein>
    <submittedName>
        <fullName evidence="8">TIGR01212 family radical SAM protein</fullName>
    </submittedName>
</protein>
<dbReference type="InterPro" id="IPR006638">
    <property type="entry name" value="Elp3/MiaA/NifB-like_rSAM"/>
</dbReference>
<evidence type="ECO:0000256" key="3">
    <source>
        <dbReference type="ARBA" id="ARBA00022691"/>
    </source>
</evidence>
<proteinExistence type="predicted"/>
<dbReference type="PANTHER" id="PTHR11135:SF1">
    <property type="entry name" value="PROTEIN YHCC"/>
    <property type="match status" value="1"/>
</dbReference>
<dbReference type="SFLD" id="SFLDG01091">
    <property type="entry name" value="uncharacterized_CHP01210-like"/>
    <property type="match status" value="1"/>
</dbReference>
<keyword evidence="6" id="KW-0411">Iron-sulfur</keyword>
<evidence type="ECO:0000256" key="4">
    <source>
        <dbReference type="ARBA" id="ARBA00022723"/>
    </source>
</evidence>
<keyword evidence="4" id="KW-0479">Metal-binding</keyword>
<dbReference type="GO" id="GO:0003824">
    <property type="term" value="F:catalytic activity"/>
    <property type="evidence" value="ECO:0007669"/>
    <property type="project" value="InterPro"/>
</dbReference>
<dbReference type="Proteomes" id="UP000823638">
    <property type="component" value="Unassembled WGS sequence"/>
</dbReference>
<dbReference type="AlphaFoldDB" id="A0A9D9HN39"/>
<dbReference type="SFLD" id="SFLDG01082">
    <property type="entry name" value="B12-binding_domain_containing"/>
    <property type="match status" value="1"/>
</dbReference>
<evidence type="ECO:0000259" key="7">
    <source>
        <dbReference type="PROSITE" id="PS51918"/>
    </source>
</evidence>
<dbReference type="InterPro" id="IPR032432">
    <property type="entry name" value="Radical_SAM_C"/>
</dbReference>
<dbReference type="GO" id="GO:0051539">
    <property type="term" value="F:4 iron, 4 sulfur cluster binding"/>
    <property type="evidence" value="ECO:0007669"/>
    <property type="project" value="UniProtKB-KW"/>
</dbReference>
<dbReference type="Pfam" id="PF04055">
    <property type="entry name" value="Radical_SAM"/>
    <property type="match status" value="1"/>
</dbReference>
<dbReference type="NCBIfam" id="TIGR01212">
    <property type="entry name" value="TIGR01212 family radical SAM protein"/>
    <property type="match status" value="1"/>
</dbReference>
<dbReference type="InterPro" id="IPR007197">
    <property type="entry name" value="rSAM"/>
</dbReference>
<dbReference type="InterPro" id="IPR058240">
    <property type="entry name" value="rSAM_sf"/>
</dbReference>
<evidence type="ECO:0000256" key="1">
    <source>
        <dbReference type="ARBA" id="ARBA00001966"/>
    </source>
</evidence>
<comment type="cofactor">
    <cofactor evidence="1">
        <name>[4Fe-4S] cluster</name>
        <dbReference type="ChEBI" id="CHEBI:49883"/>
    </cofactor>
</comment>
<feature type="domain" description="Radical SAM core" evidence="7">
    <location>
        <begin position="14"/>
        <end position="264"/>
    </location>
</feature>
<dbReference type="SFLD" id="SFLDS00029">
    <property type="entry name" value="Radical_SAM"/>
    <property type="match status" value="1"/>
</dbReference>
<dbReference type="SFLD" id="SFLDG01086">
    <property type="entry name" value="elongater_protein-like"/>
    <property type="match status" value="1"/>
</dbReference>
<evidence type="ECO:0000313" key="9">
    <source>
        <dbReference type="Proteomes" id="UP000823638"/>
    </source>
</evidence>
<evidence type="ECO:0000313" key="8">
    <source>
        <dbReference type="EMBL" id="MBO8456957.1"/>
    </source>
</evidence>
<dbReference type="SUPFAM" id="SSF102114">
    <property type="entry name" value="Radical SAM enzymes"/>
    <property type="match status" value="1"/>
</dbReference>
<gene>
    <name evidence="8" type="ORF">IAA81_01865</name>
</gene>
<keyword evidence="2" id="KW-0004">4Fe-4S</keyword>
<organism evidence="8 9">
    <name type="scientific">Candidatus Gallitreponema excrementavium</name>
    <dbReference type="NCBI Taxonomy" id="2840840"/>
    <lineage>
        <taxon>Bacteria</taxon>
        <taxon>Pseudomonadati</taxon>
        <taxon>Spirochaetota</taxon>
        <taxon>Spirochaetia</taxon>
        <taxon>Spirochaetales</taxon>
        <taxon>Candidatus Gallitreponema</taxon>
    </lineage>
</organism>
<dbReference type="GO" id="GO:0046872">
    <property type="term" value="F:metal ion binding"/>
    <property type="evidence" value="ECO:0007669"/>
    <property type="project" value="UniProtKB-KW"/>
</dbReference>
<reference evidence="8" key="2">
    <citation type="journal article" date="2021" name="PeerJ">
        <title>Extensive microbial diversity within the chicken gut microbiome revealed by metagenomics and culture.</title>
        <authorList>
            <person name="Gilroy R."/>
            <person name="Ravi A."/>
            <person name="Getino M."/>
            <person name="Pursley I."/>
            <person name="Horton D.L."/>
            <person name="Alikhan N.F."/>
            <person name="Baker D."/>
            <person name="Gharbi K."/>
            <person name="Hall N."/>
            <person name="Watson M."/>
            <person name="Adriaenssens E.M."/>
            <person name="Foster-Nyarko E."/>
            <person name="Jarju S."/>
            <person name="Secka A."/>
            <person name="Antonio M."/>
            <person name="Oren A."/>
            <person name="Chaudhuri R.R."/>
            <person name="La Ragione R."/>
            <person name="Hildebrand F."/>
            <person name="Pallen M.J."/>
        </authorList>
    </citation>
    <scope>NUCLEOTIDE SEQUENCE</scope>
    <source>
        <strain evidence="8">10532</strain>
    </source>
</reference>
<dbReference type="InterPro" id="IPR023404">
    <property type="entry name" value="rSAM_horseshoe"/>
</dbReference>
<sequence>MGFYYSASDFFKEKFGRKIYKISLDGGCSCPTRDGTLDTRGCIFCSGRGSGDFAPFPGLSVSEQIEEGKALVIKKLGRKRPDMSRRNFIAYFQNYTNTYGNPGRLYSMYLEALNHKDIAGLDIATRPDCLNTEILRYLGELAEKNFVIVELGLQTTNEKTASYIRRGFNNEAYFDAVKKLHDTCSSIHVVTHTIFYLPGETEADMIKTVEDSVNAGTDGIKISLLHVLKGTDLAEDYKKGLFTLPEMEEYFSVISKAIKKIPENIVIHRLTGDGPKNLLIAPLWTGEKKKVLNAMNKYFFSNNVYQGRN</sequence>
<dbReference type="EMBL" id="JADIMM010000023">
    <property type="protein sequence ID" value="MBO8456957.1"/>
    <property type="molecule type" value="Genomic_DNA"/>
</dbReference>
<dbReference type="PROSITE" id="PS51918">
    <property type="entry name" value="RADICAL_SAM"/>
    <property type="match status" value="1"/>
</dbReference>
<evidence type="ECO:0000256" key="2">
    <source>
        <dbReference type="ARBA" id="ARBA00022485"/>
    </source>
</evidence>
<dbReference type="SMART" id="SM00729">
    <property type="entry name" value="Elp3"/>
    <property type="match status" value="1"/>
</dbReference>
<evidence type="ECO:0000256" key="5">
    <source>
        <dbReference type="ARBA" id="ARBA00023004"/>
    </source>
</evidence>
<accession>A0A9D9HN39</accession>
<keyword evidence="5" id="KW-0408">Iron</keyword>
<dbReference type="PANTHER" id="PTHR11135">
    <property type="entry name" value="HISTONE ACETYLTRANSFERASE-RELATED"/>
    <property type="match status" value="1"/>
</dbReference>
<dbReference type="InterPro" id="IPR039661">
    <property type="entry name" value="ELP3"/>
</dbReference>
<name>A0A9D9HN39_9SPIR</name>
<evidence type="ECO:0000256" key="6">
    <source>
        <dbReference type="ARBA" id="ARBA00023014"/>
    </source>
</evidence>
<dbReference type="Gene3D" id="3.80.30.20">
    <property type="entry name" value="tm_1862 like domain"/>
    <property type="match status" value="1"/>
</dbReference>
<dbReference type="Pfam" id="PF16199">
    <property type="entry name" value="Radical_SAM_C"/>
    <property type="match status" value="1"/>
</dbReference>